<sequence>MEEKYAWAEASWRIIEYEALHIKPSTDPDRRGTDEVKLKHAVWSFLQAYQQIRFYHGRWQKENGINNLATKYIDRWRADFLTPEQSYVWGLLNQIRTQDTHDEPLLPTVHVLVRVRGQNGRARAINGKFLVELNRTKTIEVKVVERYYELTNLIITGLACMRLFIDSFDQVSRPLMDGLPESHRVFD</sequence>
<dbReference type="RefSeq" id="WP_269561222.1">
    <property type="nucleotide sequence ID" value="NZ_CP114767.1"/>
</dbReference>
<organism evidence="1 2">
    <name type="scientific">Hymenobacter canadensis</name>
    <dbReference type="NCBI Taxonomy" id="2999067"/>
    <lineage>
        <taxon>Bacteria</taxon>
        <taxon>Pseudomonadati</taxon>
        <taxon>Bacteroidota</taxon>
        <taxon>Cytophagia</taxon>
        <taxon>Cytophagales</taxon>
        <taxon>Hymenobacteraceae</taxon>
        <taxon>Hymenobacter</taxon>
    </lineage>
</organism>
<name>A0ABY7LW81_9BACT</name>
<keyword evidence="2" id="KW-1185">Reference proteome</keyword>
<reference evidence="1 2" key="1">
    <citation type="submission" date="2022-12" db="EMBL/GenBank/DDBJ databases">
        <title>Hymenobacter canadensis sp. nov. isolated from lake water of the Cambridge Bay, Canada.</title>
        <authorList>
            <person name="Kim W.H."/>
            <person name="Lee Y.M."/>
        </authorList>
    </citation>
    <scope>NUCLEOTIDE SEQUENCE [LARGE SCALE GENOMIC DNA]</scope>
    <source>
        <strain evidence="1 2">PAMC 29467</strain>
    </source>
</reference>
<proteinExistence type="predicted"/>
<dbReference type="Proteomes" id="UP001211005">
    <property type="component" value="Chromosome"/>
</dbReference>
<evidence type="ECO:0000313" key="1">
    <source>
        <dbReference type="EMBL" id="WBA43178.1"/>
    </source>
</evidence>
<protein>
    <submittedName>
        <fullName evidence="1">Uncharacterized protein</fullName>
    </submittedName>
</protein>
<gene>
    <name evidence="1" type="ORF">O3303_06335</name>
</gene>
<evidence type="ECO:0000313" key="2">
    <source>
        <dbReference type="Proteomes" id="UP001211005"/>
    </source>
</evidence>
<dbReference type="EMBL" id="CP114767">
    <property type="protein sequence ID" value="WBA43178.1"/>
    <property type="molecule type" value="Genomic_DNA"/>
</dbReference>
<accession>A0ABY7LW81</accession>